<dbReference type="InterPro" id="IPR010998">
    <property type="entry name" value="Integrase_recombinase_N"/>
</dbReference>
<dbReference type="Gene3D" id="1.10.150.130">
    <property type="match status" value="1"/>
</dbReference>
<feature type="active site" evidence="10">
    <location>
        <position position="249"/>
    </location>
</feature>
<dbReference type="GO" id="GO:0051301">
    <property type="term" value="P:cell division"/>
    <property type="evidence" value="ECO:0007669"/>
    <property type="project" value="UniProtKB-KW"/>
</dbReference>
<feature type="domain" description="Core-binding (CB)" evidence="12">
    <location>
        <begin position="3"/>
        <end position="90"/>
    </location>
</feature>
<evidence type="ECO:0000256" key="10">
    <source>
        <dbReference type="HAMAP-Rule" id="MF_01808"/>
    </source>
</evidence>
<feature type="active site" description="O-(3'-phospho-DNA)-tyrosine intermediate" evidence="10">
    <location>
        <position position="281"/>
    </location>
</feature>
<feature type="active site" evidence="10">
    <location>
        <position position="246"/>
    </location>
</feature>
<keyword evidence="7 10" id="KW-0238">DNA-binding</keyword>
<evidence type="ECO:0000256" key="4">
    <source>
        <dbReference type="ARBA" id="ARBA00022618"/>
    </source>
</evidence>
<dbReference type="NCBIfam" id="NF040815">
    <property type="entry name" value="recomb_XerA_Arch"/>
    <property type="match status" value="1"/>
</dbReference>
<dbReference type="EMBL" id="DXCC01000029">
    <property type="protein sequence ID" value="HIZ15776.1"/>
    <property type="molecule type" value="Genomic_DNA"/>
</dbReference>
<dbReference type="PANTHER" id="PTHR30349:SF81">
    <property type="entry name" value="TYROSINE RECOMBINASE XERC"/>
    <property type="match status" value="1"/>
</dbReference>
<gene>
    <name evidence="13" type="primary">xerD</name>
    <name evidence="10" type="synonym">xerC</name>
    <name evidence="13" type="ORF">H9816_07710</name>
</gene>
<feature type="domain" description="Tyr recombinase" evidence="11">
    <location>
        <begin position="111"/>
        <end position="294"/>
    </location>
</feature>
<keyword evidence="8 10" id="KW-0233">DNA recombination</keyword>
<dbReference type="Pfam" id="PF02899">
    <property type="entry name" value="Phage_int_SAM_1"/>
    <property type="match status" value="1"/>
</dbReference>
<keyword evidence="9 10" id="KW-0131">Cell cycle</keyword>
<evidence type="ECO:0000256" key="8">
    <source>
        <dbReference type="ARBA" id="ARBA00023172"/>
    </source>
</evidence>
<feature type="active site" evidence="10">
    <location>
        <position position="272"/>
    </location>
</feature>
<dbReference type="Proteomes" id="UP000824014">
    <property type="component" value="Unassembled WGS sequence"/>
</dbReference>
<dbReference type="InterPro" id="IPR002104">
    <property type="entry name" value="Integrase_catalytic"/>
</dbReference>
<dbReference type="GO" id="GO:0007059">
    <property type="term" value="P:chromosome segregation"/>
    <property type="evidence" value="ECO:0007669"/>
    <property type="project" value="UniProtKB-UniRule"/>
</dbReference>
<evidence type="ECO:0000256" key="3">
    <source>
        <dbReference type="ARBA" id="ARBA00022490"/>
    </source>
</evidence>
<dbReference type="GO" id="GO:0006313">
    <property type="term" value="P:DNA transposition"/>
    <property type="evidence" value="ECO:0007669"/>
    <property type="project" value="UniProtKB-UniRule"/>
</dbReference>
<dbReference type="InterPro" id="IPR050090">
    <property type="entry name" value="Tyrosine_recombinase_XerCD"/>
</dbReference>
<evidence type="ECO:0000256" key="6">
    <source>
        <dbReference type="ARBA" id="ARBA00022908"/>
    </source>
</evidence>
<accession>A0A9D2DF13</accession>
<reference evidence="13" key="2">
    <citation type="submission" date="2021-04" db="EMBL/GenBank/DDBJ databases">
        <authorList>
            <person name="Gilroy R."/>
        </authorList>
    </citation>
    <scope>NUCLEOTIDE SEQUENCE</scope>
    <source>
        <strain evidence="13">ChiHjej11B10-19426</strain>
    </source>
</reference>
<feature type="active site" evidence="10">
    <location>
        <position position="175"/>
    </location>
</feature>
<evidence type="ECO:0000259" key="11">
    <source>
        <dbReference type="PROSITE" id="PS51898"/>
    </source>
</evidence>
<evidence type="ECO:0000256" key="2">
    <source>
        <dbReference type="ARBA" id="ARBA00010450"/>
    </source>
</evidence>
<keyword evidence="6 10" id="KW-0229">DNA integration</keyword>
<evidence type="ECO:0000256" key="9">
    <source>
        <dbReference type="ARBA" id="ARBA00023306"/>
    </source>
</evidence>
<dbReference type="NCBIfam" id="TIGR02225">
    <property type="entry name" value="recomb_XerD"/>
    <property type="match status" value="1"/>
</dbReference>
<dbReference type="InterPro" id="IPR004107">
    <property type="entry name" value="Integrase_SAM-like_N"/>
</dbReference>
<dbReference type="PROSITE" id="PS51898">
    <property type="entry name" value="TYR_RECOMBINASE"/>
    <property type="match status" value="1"/>
</dbReference>
<dbReference type="InterPro" id="IPR023009">
    <property type="entry name" value="Tyrosine_recombinase_XerC/XerD"/>
</dbReference>
<keyword evidence="5 10" id="KW-0159">Chromosome partition</keyword>
<evidence type="ECO:0000313" key="13">
    <source>
        <dbReference type="EMBL" id="HIZ15776.1"/>
    </source>
</evidence>
<sequence length="306" mass="34660">MEPLWQEHIRHYAVYLKLERRMSDNTVEAYVHDVQRFADYLAVHAPGTAPADVTRELIEAYLAELFEEGMEKRSQSRMLSGLNSFFDFLLRTDRIAQSPTVLVEHPKTGQYLPDTLTIDEVEAILGAIDLSAPQGYRNRAIIETLYSCGLRVSELVTLRISDLFLDEGYLRVRGKGDKQRLIPMGEVCRHQIDNYLRYERPQPADAASADTVFLNRRGRPLSRVMVFNIIKEAVAAAGIDKAVSPHTFRHSFATHLLQGGANIRQVQALLGHESITTTEIYTHLDTGHLHSAVNEFHPLGKRSRRG</sequence>
<feature type="active site" evidence="10">
    <location>
        <position position="151"/>
    </location>
</feature>
<comment type="subunit">
    <text evidence="10">Forms a cyclic heterotetrameric complex composed of two molecules of XerC and two molecules of XerD.</text>
</comment>
<dbReference type="GO" id="GO:0009037">
    <property type="term" value="F:tyrosine-based site-specific recombinase activity"/>
    <property type="evidence" value="ECO:0007669"/>
    <property type="project" value="UniProtKB-UniRule"/>
</dbReference>
<dbReference type="InterPro" id="IPR011010">
    <property type="entry name" value="DNA_brk_join_enz"/>
</dbReference>
<dbReference type="PROSITE" id="PS51900">
    <property type="entry name" value="CB"/>
    <property type="match status" value="1"/>
</dbReference>
<name>A0A9D2DF13_9BACT</name>
<evidence type="ECO:0000256" key="5">
    <source>
        <dbReference type="ARBA" id="ARBA00022829"/>
    </source>
</evidence>
<dbReference type="SUPFAM" id="SSF56349">
    <property type="entry name" value="DNA breaking-rejoining enzymes"/>
    <property type="match status" value="1"/>
</dbReference>
<evidence type="ECO:0000259" key="12">
    <source>
        <dbReference type="PROSITE" id="PS51900"/>
    </source>
</evidence>
<dbReference type="CDD" id="cd00798">
    <property type="entry name" value="INT_XerDC_C"/>
    <property type="match status" value="1"/>
</dbReference>
<dbReference type="HAMAP" id="MF_01808">
    <property type="entry name" value="Recomb_XerC_XerD"/>
    <property type="match status" value="1"/>
</dbReference>
<dbReference type="AlphaFoldDB" id="A0A9D2DF13"/>
<comment type="similarity">
    <text evidence="10">Belongs to the 'phage' integrase family. XerC subfamily.</text>
</comment>
<evidence type="ECO:0000256" key="1">
    <source>
        <dbReference type="ARBA" id="ARBA00004496"/>
    </source>
</evidence>
<protein>
    <recommendedName>
        <fullName evidence="10">Tyrosine recombinase XerC</fullName>
    </recommendedName>
</protein>
<dbReference type="InterPro" id="IPR044068">
    <property type="entry name" value="CB"/>
</dbReference>
<keyword evidence="3 10" id="KW-0963">Cytoplasm</keyword>
<comment type="similarity">
    <text evidence="2">Belongs to the 'phage' integrase family. XerD subfamily.</text>
</comment>
<dbReference type="GO" id="GO:0005737">
    <property type="term" value="C:cytoplasm"/>
    <property type="evidence" value="ECO:0007669"/>
    <property type="project" value="UniProtKB-SubCell"/>
</dbReference>
<dbReference type="Pfam" id="PF00589">
    <property type="entry name" value="Phage_integrase"/>
    <property type="match status" value="1"/>
</dbReference>
<comment type="function">
    <text evidence="10">Site-specific tyrosine recombinase, which acts by catalyzing the cutting and rejoining of the recombining DNA molecules. The XerC-XerD complex is essential to convert dimers of the bacterial chromosome into monomers to permit their segregation at cell division. It also contributes to the segregational stability of plasmids.</text>
</comment>
<dbReference type="PANTHER" id="PTHR30349">
    <property type="entry name" value="PHAGE INTEGRASE-RELATED"/>
    <property type="match status" value="1"/>
</dbReference>
<dbReference type="Gene3D" id="1.10.443.10">
    <property type="entry name" value="Intergrase catalytic core"/>
    <property type="match status" value="1"/>
</dbReference>
<organism evidence="13 14">
    <name type="scientific">Candidatus Tidjanibacter faecipullorum</name>
    <dbReference type="NCBI Taxonomy" id="2838766"/>
    <lineage>
        <taxon>Bacteria</taxon>
        <taxon>Pseudomonadati</taxon>
        <taxon>Bacteroidota</taxon>
        <taxon>Bacteroidia</taxon>
        <taxon>Bacteroidales</taxon>
        <taxon>Rikenellaceae</taxon>
        <taxon>Tidjanibacter</taxon>
    </lineage>
</organism>
<evidence type="ECO:0000313" key="14">
    <source>
        <dbReference type="Proteomes" id="UP000824014"/>
    </source>
</evidence>
<reference evidence="13" key="1">
    <citation type="journal article" date="2021" name="PeerJ">
        <title>Extensive microbial diversity within the chicken gut microbiome revealed by metagenomics and culture.</title>
        <authorList>
            <person name="Gilroy R."/>
            <person name="Ravi A."/>
            <person name="Getino M."/>
            <person name="Pursley I."/>
            <person name="Horton D.L."/>
            <person name="Alikhan N.F."/>
            <person name="Baker D."/>
            <person name="Gharbi K."/>
            <person name="Hall N."/>
            <person name="Watson M."/>
            <person name="Adriaenssens E.M."/>
            <person name="Foster-Nyarko E."/>
            <person name="Jarju S."/>
            <person name="Secka A."/>
            <person name="Antonio M."/>
            <person name="Oren A."/>
            <person name="Chaudhuri R.R."/>
            <person name="La Ragione R."/>
            <person name="Hildebrand F."/>
            <person name="Pallen M.J."/>
        </authorList>
    </citation>
    <scope>NUCLEOTIDE SEQUENCE</scope>
    <source>
        <strain evidence="13">ChiHjej11B10-19426</strain>
    </source>
</reference>
<keyword evidence="4 10" id="KW-0132">Cell division</keyword>
<proteinExistence type="inferred from homology"/>
<dbReference type="NCBIfam" id="NF001399">
    <property type="entry name" value="PRK00283.1"/>
    <property type="match status" value="1"/>
</dbReference>
<evidence type="ECO:0000256" key="7">
    <source>
        <dbReference type="ARBA" id="ARBA00023125"/>
    </source>
</evidence>
<dbReference type="InterPro" id="IPR011932">
    <property type="entry name" value="Recomb_XerD"/>
</dbReference>
<comment type="subcellular location">
    <subcellularLocation>
        <location evidence="1 10">Cytoplasm</location>
    </subcellularLocation>
</comment>
<dbReference type="GO" id="GO:0003677">
    <property type="term" value="F:DNA binding"/>
    <property type="evidence" value="ECO:0007669"/>
    <property type="project" value="UniProtKB-UniRule"/>
</dbReference>
<dbReference type="InterPro" id="IPR013762">
    <property type="entry name" value="Integrase-like_cat_sf"/>
</dbReference>
<comment type="caution">
    <text evidence="13">The sequence shown here is derived from an EMBL/GenBank/DDBJ whole genome shotgun (WGS) entry which is preliminary data.</text>
</comment>